<evidence type="ECO:0008006" key="7">
    <source>
        <dbReference type="Google" id="ProtNLM"/>
    </source>
</evidence>
<accession>A0A978UA94</accession>
<organism evidence="5 6">
    <name type="scientific">Ziziphus jujuba var. spinosa</name>
    <dbReference type="NCBI Taxonomy" id="714518"/>
    <lineage>
        <taxon>Eukaryota</taxon>
        <taxon>Viridiplantae</taxon>
        <taxon>Streptophyta</taxon>
        <taxon>Embryophyta</taxon>
        <taxon>Tracheophyta</taxon>
        <taxon>Spermatophyta</taxon>
        <taxon>Magnoliopsida</taxon>
        <taxon>eudicotyledons</taxon>
        <taxon>Gunneridae</taxon>
        <taxon>Pentapetalae</taxon>
        <taxon>rosids</taxon>
        <taxon>fabids</taxon>
        <taxon>Rosales</taxon>
        <taxon>Rhamnaceae</taxon>
        <taxon>Paliureae</taxon>
        <taxon>Ziziphus</taxon>
    </lineage>
</organism>
<evidence type="ECO:0000256" key="2">
    <source>
        <dbReference type="ARBA" id="ARBA00022967"/>
    </source>
</evidence>
<dbReference type="PANTHER" id="PTHR11993:SF10">
    <property type="entry name" value="NADH DEHYDROGENASE [UBIQUINONE] IRON-SULFUR PROTEIN 2, MITOCHONDRIAL"/>
    <property type="match status" value="1"/>
</dbReference>
<feature type="region of interest" description="Disordered" evidence="4">
    <location>
        <begin position="237"/>
        <end position="267"/>
    </location>
</feature>
<sequence>MMSIYLSRSFPRSNSSVFLCSGNALQSEVLRLREEMFLVDAGPGTPRICMQDEPTGVPINRATRFENTVGSTDVVAGESLIKKQILERFFIDVVAGESLIKERAAARFNDLVGSTDVVAGEPLLLLPRRFRQNRAWMELNKIWRTNTKVKGFIIEKVKGGYSVAIAGFITFLPFRPLISQLNLVLIPGNHRKRKGRKRNEKLMGQAYLVEKMVERDIPKVPTLNRKKEQSTICLTHAPGIPRHRGTALSQGGHSEPAGSRTGGSSPREALRSAIHTLILELVREHCEKGKGRLSVHFPEMAERYSSAAENIMSRDLEISAEMDTETRVEEIKENPNLLKSLIREHLGRGSSSLSELFISANSASLACKAARQGIISFLFLPFFPMTTRNGQIKNFTSNSGPQHPAAHGVSRSVLEMNGEVVERAEPHIGSLQCGTKPLTPSRLLCR</sequence>
<dbReference type="GO" id="GO:0006120">
    <property type="term" value="P:mitochondrial electron transport, NADH to ubiquinone"/>
    <property type="evidence" value="ECO:0007669"/>
    <property type="project" value="TreeGrafter"/>
</dbReference>
<dbReference type="GO" id="GO:0016651">
    <property type="term" value="F:oxidoreductase activity, acting on NAD(P)H"/>
    <property type="evidence" value="ECO:0007669"/>
    <property type="project" value="InterPro"/>
</dbReference>
<dbReference type="GO" id="GO:0005739">
    <property type="term" value="C:mitochondrion"/>
    <property type="evidence" value="ECO:0007669"/>
    <property type="project" value="GOC"/>
</dbReference>
<comment type="similarity">
    <text evidence="1">Belongs to the complex I 49 kDa subunit family.</text>
</comment>
<dbReference type="Gene3D" id="1.10.645.10">
    <property type="entry name" value="Cytochrome-c3 Hydrogenase, chain B"/>
    <property type="match status" value="1"/>
</dbReference>
<dbReference type="InterPro" id="IPR029014">
    <property type="entry name" value="NiFe-Hase_large"/>
</dbReference>
<dbReference type="InterPro" id="IPR022885">
    <property type="entry name" value="NDH1_su_D/H"/>
</dbReference>
<keyword evidence="5" id="KW-0496">Mitochondrion</keyword>
<keyword evidence="3" id="KW-0520">NAD</keyword>
<evidence type="ECO:0000313" key="5">
    <source>
        <dbReference type="EMBL" id="KAH7511624.1"/>
    </source>
</evidence>
<name>A0A978UA94_ZIZJJ</name>
<geneLocation type="mitochondrion" evidence="5"/>
<comment type="caution">
    <text evidence="5">The sequence shown here is derived from an EMBL/GenBank/DDBJ whole genome shotgun (WGS) entry which is preliminary data.</text>
</comment>
<evidence type="ECO:0000256" key="1">
    <source>
        <dbReference type="ARBA" id="ARBA00005769"/>
    </source>
</evidence>
<protein>
    <recommendedName>
        <fullName evidence="7">Ribosomal protein S1</fullName>
    </recommendedName>
</protein>
<evidence type="ECO:0000313" key="6">
    <source>
        <dbReference type="Proteomes" id="UP000813462"/>
    </source>
</evidence>
<dbReference type="Proteomes" id="UP000813462">
    <property type="component" value="Unassembled WGS sequence"/>
</dbReference>
<reference evidence="5" key="1">
    <citation type="journal article" date="2021" name="Front. Plant Sci.">
        <title>Chromosome-Scale Genome Assembly for Chinese Sour Jujube and Insights Into Its Genome Evolution and Domestication Signature.</title>
        <authorList>
            <person name="Shen L.-Y."/>
            <person name="Luo H."/>
            <person name="Wang X.-L."/>
            <person name="Wang X.-M."/>
            <person name="Qiu X.-J."/>
            <person name="Liu H."/>
            <person name="Zhou S.-S."/>
            <person name="Jia K.-H."/>
            <person name="Nie S."/>
            <person name="Bao Y.-T."/>
            <person name="Zhang R.-G."/>
            <person name="Yun Q.-Z."/>
            <person name="Chai Y.-H."/>
            <person name="Lu J.-Y."/>
            <person name="Li Y."/>
            <person name="Zhao S.-W."/>
            <person name="Mao J.-F."/>
            <person name="Jia S.-G."/>
            <person name="Mao Y.-M."/>
        </authorList>
    </citation>
    <scope>NUCLEOTIDE SEQUENCE</scope>
    <source>
        <strain evidence="5">AT0</strain>
        <tissue evidence="5">Leaf</tissue>
    </source>
</reference>
<evidence type="ECO:0000256" key="3">
    <source>
        <dbReference type="ARBA" id="ARBA00023027"/>
    </source>
</evidence>
<dbReference type="EMBL" id="JAEACU010000014">
    <property type="protein sequence ID" value="KAH7511624.1"/>
    <property type="molecule type" value="Genomic_DNA"/>
</dbReference>
<keyword evidence="2" id="KW-1278">Translocase</keyword>
<evidence type="ECO:0000256" key="4">
    <source>
        <dbReference type="SAM" id="MobiDB-lite"/>
    </source>
</evidence>
<gene>
    <name evidence="5" type="ORF">FEM48_ZijujMtG0006100</name>
</gene>
<proteinExistence type="inferred from homology"/>
<dbReference type="AlphaFoldDB" id="A0A978UA94"/>
<dbReference type="PANTHER" id="PTHR11993">
    <property type="entry name" value="NADH-UBIQUINONE OXIDOREDUCTASE 49 KDA SUBUNIT"/>
    <property type="match status" value="1"/>
</dbReference>